<dbReference type="InterPro" id="IPR007061">
    <property type="entry name" value="MST-like"/>
</dbReference>
<dbReference type="SUPFAM" id="SSF109854">
    <property type="entry name" value="DinB/YfiT-like putative metalloenzymes"/>
    <property type="match status" value="1"/>
</dbReference>
<dbReference type="InterPro" id="IPR034660">
    <property type="entry name" value="DinB/YfiT-like"/>
</dbReference>
<evidence type="ECO:0000313" key="1">
    <source>
        <dbReference type="EMBL" id="MBB5135750.1"/>
    </source>
</evidence>
<organism evidence="1 2">
    <name type="scientific">Thermocatellispora tengchongensis</name>
    <dbReference type="NCBI Taxonomy" id="1073253"/>
    <lineage>
        <taxon>Bacteria</taxon>
        <taxon>Bacillati</taxon>
        <taxon>Actinomycetota</taxon>
        <taxon>Actinomycetes</taxon>
        <taxon>Streptosporangiales</taxon>
        <taxon>Streptosporangiaceae</taxon>
        <taxon>Thermocatellispora</taxon>
    </lineage>
</organism>
<dbReference type="Proteomes" id="UP000578449">
    <property type="component" value="Unassembled WGS sequence"/>
</dbReference>
<proteinExistence type="predicted"/>
<dbReference type="AlphaFoldDB" id="A0A840PE75"/>
<keyword evidence="2" id="KW-1185">Reference proteome</keyword>
<protein>
    <submittedName>
        <fullName evidence="1">Putative damage-inducible protein DinB</fullName>
    </submittedName>
</protein>
<evidence type="ECO:0000313" key="2">
    <source>
        <dbReference type="Proteomes" id="UP000578449"/>
    </source>
</evidence>
<comment type="caution">
    <text evidence="1">The sequence shown here is derived from an EMBL/GenBank/DDBJ whole genome shotgun (WGS) entry which is preliminary data.</text>
</comment>
<sequence>MVKRVPYTGGEKESLHASLERHRSVVLWKLDGLDDEQLRRPMTPSGTTLLGLVKHLASVEYGWFCQVFGRETEPLPFVDDDPEADLRVEPGETTAGILAFYARARAAADRSIAETGLEEAGVVPWSGATVSMRWTLIHMIEETARHAGHMDIVRELIDGATGDHPGD</sequence>
<gene>
    <name evidence="1" type="ORF">HNP84_005494</name>
</gene>
<reference evidence="1 2" key="1">
    <citation type="submission" date="2020-08" db="EMBL/GenBank/DDBJ databases">
        <title>Genomic Encyclopedia of Type Strains, Phase IV (KMG-IV): sequencing the most valuable type-strain genomes for metagenomic binning, comparative biology and taxonomic classification.</title>
        <authorList>
            <person name="Goeker M."/>
        </authorList>
    </citation>
    <scope>NUCLEOTIDE SEQUENCE [LARGE SCALE GENOMIC DNA]</scope>
    <source>
        <strain evidence="1 2">DSM 45615</strain>
    </source>
</reference>
<name>A0A840PE75_9ACTN</name>
<dbReference type="EMBL" id="JACHGN010000012">
    <property type="protein sequence ID" value="MBB5135750.1"/>
    <property type="molecule type" value="Genomic_DNA"/>
</dbReference>
<dbReference type="RefSeq" id="WP_185052688.1">
    <property type="nucleotide sequence ID" value="NZ_BAABIX010000014.1"/>
</dbReference>
<accession>A0A840PE75</accession>
<dbReference type="Gene3D" id="1.20.120.450">
    <property type="entry name" value="dinb family like domain"/>
    <property type="match status" value="1"/>
</dbReference>
<dbReference type="Pfam" id="PF04978">
    <property type="entry name" value="MST"/>
    <property type="match status" value="1"/>
</dbReference>